<accession>A0A401H2Z9</accession>
<dbReference type="EMBL" id="BFAD01000014">
    <property type="protein sequence ID" value="GBE88772.1"/>
    <property type="molecule type" value="Genomic_DNA"/>
</dbReference>
<sequence>MDRRQGSSLTSDGQGKGYGKHLSSQDESKCLQKALSSMGARLAKAEKQRQEKGKEHHRFLYTSFILLDRIRDLVATSCGFEDSSWMHMLYKMEKEPDRDWAKYAQESLAEISDDEIPLEIPLEELRYILTDLHDPPDIDRIPTLVRWRNDFCKEHEN</sequence>
<dbReference type="InParanoid" id="A0A401H2Z9"/>
<comment type="caution">
    <text evidence="2">The sequence shown here is derived from an EMBL/GenBank/DDBJ whole genome shotgun (WGS) entry which is preliminary data.</text>
</comment>
<proteinExistence type="predicted"/>
<dbReference type="AlphaFoldDB" id="A0A401H2Z9"/>
<name>A0A401H2Z9_9APHY</name>
<evidence type="ECO:0000313" key="3">
    <source>
        <dbReference type="Proteomes" id="UP000287166"/>
    </source>
</evidence>
<dbReference type="GeneID" id="38785689"/>
<feature type="compositionally biased region" description="Polar residues" evidence="1">
    <location>
        <begin position="1"/>
        <end position="13"/>
    </location>
</feature>
<keyword evidence="3" id="KW-1185">Reference proteome</keyword>
<organism evidence="2 3">
    <name type="scientific">Sparassis crispa</name>
    <dbReference type="NCBI Taxonomy" id="139825"/>
    <lineage>
        <taxon>Eukaryota</taxon>
        <taxon>Fungi</taxon>
        <taxon>Dikarya</taxon>
        <taxon>Basidiomycota</taxon>
        <taxon>Agaricomycotina</taxon>
        <taxon>Agaricomycetes</taxon>
        <taxon>Polyporales</taxon>
        <taxon>Sparassidaceae</taxon>
        <taxon>Sparassis</taxon>
    </lineage>
</organism>
<protein>
    <submittedName>
        <fullName evidence="2">Uncharacterized protein</fullName>
    </submittedName>
</protein>
<evidence type="ECO:0000256" key="1">
    <source>
        <dbReference type="SAM" id="MobiDB-lite"/>
    </source>
</evidence>
<evidence type="ECO:0000313" key="2">
    <source>
        <dbReference type="EMBL" id="GBE88772.1"/>
    </source>
</evidence>
<reference evidence="2 3" key="1">
    <citation type="journal article" date="2018" name="Sci. Rep.">
        <title>Genome sequence of the cauliflower mushroom Sparassis crispa (Hanabiratake) and its association with beneficial usage.</title>
        <authorList>
            <person name="Kiyama R."/>
            <person name="Furutani Y."/>
            <person name="Kawaguchi K."/>
            <person name="Nakanishi T."/>
        </authorList>
    </citation>
    <scope>NUCLEOTIDE SEQUENCE [LARGE SCALE GENOMIC DNA]</scope>
</reference>
<feature type="region of interest" description="Disordered" evidence="1">
    <location>
        <begin position="1"/>
        <end position="26"/>
    </location>
</feature>
<dbReference type="RefSeq" id="XP_027619685.1">
    <property type="nucleotide sequence ID" value="XM_027763884.1"/>
</dbReference>
<dbReference type="Proteomes" id="UP000287166">
    <property type="component" value="Unassembled WGS sequence"/>
</dbReference>
<gene>
    <name evidence="2" type="ORF">SCP_1401770</name>
</gene>